<feature type="compositionally biased region" description="Polar residues" evidence="1">
    <location>
        <begin position="93"/>
        <end position="105"/>
    </location>
</feature>
<proteinExistence type="predicted"/>
<gene>
    <name evidence="2" type="ORF">M011DRAFT_467747</name>
</gene>
<evidence type="ECO:0000313" key="3">
    <source>
        <dbReference type="Proteomes" id="UP000799440"/>
    </source>
</evidence>
<accession>A0A6A6V9L6</accession>
<evidence type="ECO:0000256" key="1">
    <source>
        <dbReference type="SAM" id="MobiDB-lite"/>
    </source>
</evidence>
<dbReference type="EMBL" id="MU006573">
    <property type="protein sequence ID" value="KAF2747225.1"/>
    <property type="molecule type" value="Genomic_DNA"/>
</dbReference>
<dbReference type="AlphaFoldDB" id="A0A6A6V9L6"/>
<dbReference type="OrthoDB" id="5089392at2759"/>
<protein>
    <submittedName>
        <fullName evidence="2">Uncharacterized protein</fullName>
    </submittedName>
</protein>
<feature type="region of interest" description="Disordered" evidence="1">
    <location>
        <begin position="1"/>
        <end position="143"/>
    </location>
</feature>
<sequence>MSSEPRSHFQPPPPIRTATGESSKSVSSGTMSPGSETFSPTSMSPKSATERHFFSAIATKVRESRSRSRSRNGKARETSPPPIVISPEPLPRKTNTAESHGSTRPQQHRHVSTPSQGTMSRSSTASRPIAATRRTSSDMWRGRHSNDWLFNGFSVTETAKDLFHMGRKSS</sequence>
<name>A0A6A6V9L6_9PLEO</name>
<feature type="compositionally biased region" description="Polar residues" evidence="1">
    <location>
        <begin position="112"/>
        <end position="126"/>
    </location>
</feature>
<feature type="compositionally biased region" description="Polar residues" evidence="1">
    <location>
        <begin position="19"/>
        <end position="47"/>
    </location>
</feature>
<dbReference type="Proteomes" id="UP000799440">
    <property type="component" value="Unassembled WGS sequence"/>
</dbReference>
<keyword evidence="3" id="KW-1185">Reference proteome</keyword>
<evidence type="ECO:0000313" key="2">
    <source>
        <dbReference type="EMBL" id="KAF2747225.1"/>
    </source>
</evidence>
<reference evidence="2" key="1">
    <citation type="journal article" date="2020" name="Stud. Mycol.">
        <title>101 Dothideomycetes genomes: a test case for predicting lifestyles and emergence of pathogens.</title>
        <authorList>
            <person name="Haridas S."/>
            <person name="Albert R."/>
            <person name="Binder M."/>
            <person name="Bloem J."/>
            <person name="Labutti K."/>
            <person name="Salamov A."/>
            <person name="Andreopoulos B."/>
            <person name="Baker S."/>
            <person name="Barry K."/>
            <person name="Bills G."/>
            <person name="Bluhm B."/>
            <person name="Cannon C."/>
            <person name="Castanera R."/>
            <person name="Culley D."/>
            <person name="Daum C."/>
            <person name="Ezra D."/>
            <person name="Gonzalez J."/>
            <person name="Henrissat B."/>
            <person name="Kuo A."/>
            <person name="Liang C."/>
            <person name="Lipzen A."/>
            <person name="Lutzoni F."/>
            <person name="Magnuson J."/>
            <person name="Mondo S."/>
            <person name="Nolan M."/>
            <person name="Ohm R."/>
            <person name="Pangilinan J."/>
            <person name="Park H.-J."/>
            <person name="Ramirez L."/>
            <person name="Alfaro M."/>
            <person name="Sun H."/>
            <person name="Tritt A."/>
            <person name="Yoshinaga Y."/>
            <person name="Zwiers L.-H."/>
            <person name="Turgeon B."/>
            <person name="Goodwin S."/>
            <person name="Spatafora J."/>
            <person name="Crous P."/>
            <person name="Grigoriev I."/>
        </authorList>
    </citation>
    <scope>NUCLEOTIDE SEQUENCE</scope>
    <source>
        <strain evidence="2">CBS 119925</strain>
    </source>
</reference>
<organism evidence="2 3">
    <name type="scientific">Sporormia fimetaria CBS 119925</name>
    <dbReference type="NCBI Taxonomy" id="1340428"/>
    <lineage>
        <taxon>Eukaryota</taxon>
        <taxon>Fungi</taxon>
        <taxon>Dikarya</taxon>
        <taxon>Ascomycota</taxon>
        <taxon>Pezizomycotina</taxon>
        <taxon>Dothideomycetes</taxon>
        <taxon>Pleosporomycetidae</taxon>
        <taxon>Pleosporales</taxon>
        <taxon>Sporormiaceae</taxon>
        <taxon>Sporormia</taxon>
    </lineage>
</organism>